<organism evidence="2 3">
    <name type="scientific">Lichtheimia corymbifera JMRC:FSU:9682</name>
    <dbReference type="NCBI Taxonomy" id="1263082"/>
    <lineage>
        <taxon>Eukaryota</taxon>
        <taxon>Fungi</taxon>
        <taxon>Fungi incertae sedis</taxon>
        <taxon>Mucoromycota</taxon>
        <taxon>Mucoromycotina</taxon>
        <taxon>Mucoromycetes</taxon>
        <taxon>Mucorales</taxon>
        <taxon>Lichtheimiaceae</taxon>
        <taxon>Lichtheimia</taxon>
    </lineage>
</organism>
<dbReference type="EMBL" id="CBTN010000002">
    <property type="protein sequence ID" value="CDH48888.1"/>
    <property type="molecule type" value="Genomic_DNA"/>
</dbReference>
<reference evidence="2" key="1">
    <citation type="submission" date="2013-08" db="EMBL/GenBank/DDBJ databases">
        <title>Gene expansion shapes genome architecture in the human pathogen Lichtheimia corymbifera: an evolutionary genomics analysis in the ancient terrestrial Mucorales (Mucoromycotina).</title>
        <authorList>
            <person name="Schwartze V.U."/>
            <person name="Winter S."/>
            <person name="Shelest E."/>
            <person name="Marcet-Houben M."/>
            <person name="Horn F."/>
            <person name="Wehner S."/>
            <person name="Hoffmann K."/>
            <person name="Riege K."/>
            <person name="Sammeth M."/>
            <person name="Nowrousian M."/>
            <person name="Valiante V."/>
            <person name="Linde J."/>
            <person name="Jacobsen I.D."/>
            <person name="Marz M."/>
            <person name="Brakhage A.A."/>
            <person name="Gabaldon T."/>
            <person name="Bocker S."/>
            <person name="Voigt K."/>
        </authorList>
    </citation>
    <scope>NUCLEOTIDE SEQUENCE [LARGE SCALE GENOMIC DNA]</scope>
    <source>
        <strain evidence="2">FSU 9682</strain>
    </source>
</reference>
<feature type="compositionally biased region" description="Basic and acidic residues" evidence="1">
    <location>
        <begin position="1"/>
        <end position="11"/>
    </location>
</feature>
<keyword evidence="3" id="KW-1185">Reference proteome</keyword>
<evidence type="ECO:0000313" key="3">
    <source>
        <dbReference type="Proteomes" id="UP000027586"/>
    </source>
</evidence>
<protein>
    <submittedName>
        <fullName evidence="2">Uncharacterized protein</fullName>
    </submittedName>
</protein>
<proteinExistence type="predicted"/>
<dbReference type="AlphaFoldDB" id="A0A068RFF2"/>
<evidence type="ECO:0000313" key="2">
    <source>
        <dbReference type="EMBL" id="CDH48888.1"/>
    </source>
</evidence>
<feature type="region of interest" description="Disordered" evidence="1">
    <location>
        <begin position="1"/>
        <end position="23"/>
    </location>
</feature>
<gene>
    <name evidence="2" type="ORF">LCOR_00656.1</name>
</gene>
<evidence type="ECO:0000256" key="1">
    <source>
        <dbReference type="SAM" id="MobiDB-lite"/>
    </source>
</evidence>
<dbReference type="VEuPathDB" id="FungiDB:LCOR_00656.1"/>
<dbReference type="Proteomes" id="UP000027586">
    <property type="component" value="Unassembled WGS sequence"/>
</dbReference>
<comment type="caution">
    <text evidence="2">The sequence shown here is derived from an EMBL/GenBank/DDBJ whole genome shotgun (WGS) entry which is preliminary data.</text>
</comment>
<name>A0A068RFF2_9FUNG</name>
<accession>A0A068RFF2</accession>
<sequence length="95" mass="10895">MEENDQERIDQQPDAYQQRSHIGSDGCSSDVFRCNDEISWNVPLITWSVVCKNDHVDTAEDDHILDGMLTAMDDPGILKTMQSWMKEDYNGSNQE</sequence>